<feature type="transmembrane region" description="Helical" evidence="5">
    <location>
        <begin position="362"/>
        <end position="383"/>
    </location>
</feature>
<dbReference type="InterPro" id="IPR036259">
    <property type="entry name" value="MFS_trans_sf"/>
</dbReference>
<feature type="transmembrane region" description="Helical" evidence="5">
    <location>
        <begin position="390"/>
        <end position="409"/>
    </location>
</feature>
<dbReference type="EMBL" id="OW240915">
    <property type="protein sequence ID" value="CAH2281957.1"/>
    <property type="molecule type" value="Genomic_DNA"/>
</dbReference>
<feature type="transmembrane region" description="Helical" evidence="5">
    <location>
        <begin position="451"/>
        <end position="472"/>
    </location>
</feature>
<reference evidence="7" key="1">
    <citation type="submission" date="2022-03" db="EMBL/GenBank/DDBJ databases">
        <authorList>
            <person name="Alioto T."/>
            <person name="Alioto T."/>
            <person name="Gomez Garrido J."/>
        </authorList>
    </citation>
    <scope>NUCLEOTIDE SEQUENCE</scope>
</reference>
<keyword evidence="2 5" id="KW-0812">Transmembrane</keyword>
<evidence type="ECO:0000313" key="8">
    <source>
        <dbReference type="Proteomes" id="UP001295444"/>
    </source>
</evidence>
<gene>
    <name evidence="7" type="ORF">PECUL_23A023023</name>
</gene>
<evidence type="ECO:0000259" key="6">
    <source>
        <dbReference type="PROSITE" id="PS50850"/>
    </source>
</evidence>
<dbReference type="GO" id="GO:0016020">
    <property type="term" value="C:membrane"/>
    <property type="evidence" value="ECO:0007669"/>
    <property type="project" value="UniProtKB-SubCell"/>
</dbReference>
<dbReference type="InterPro" id="IPR005828">
    <property type="entry name" value="MFS_sugar_transport-like"/>
</dbReference>
<dbReference type="Gene3D" id="1.20.1250.20">
    <property type="entry name" value="MFS general substrate transporter like domains"/>
    <property type="match status" value="1"/>
</dbReference>
<name>A0AAD1W2T9_PELCU</name>
<feature type="transmembrane region" description="Helical" evidence="5">
    <location>
        <begin position="252"/>
        <end position="270"/>
    </location>
</feature>
<feature type="transmembrane region" description="Helical" evidence="5">
    <location>
        <begin position="478"/>
        <end position="498"/>
    </location>
</feature>
<organism evidence="7 8">
    <name type="scientific">Pelobates cultripes</name>
    <name type="common">Western spadefoot toad</name>
    <dbReference type="NCBI Taxonomy" id="61616"/>
    <lineage>
        <taxon>Eukaryota</taxon>
        <taxon>Metazoa</taxon>
        <taxon>Chordata</taxon>
        <taxon>Craniata</taxon>
        <taxon>Vertebrata</taxon>
        <taxon>Euteleostomi</taxon>
        <taxon>Amphibia</taxon>
        <taxon>Batrachia</taxon>
        <taxon>Anura</taxon>
        <taxon>Pelobatoidea</taxon>
        <taxon>Pelobatidae</taxon>
        <taxon>Pelobates</taxon>
    </lineage>
</organism>
<evidence type="ECO:0000256" key="2">
    <source>
        <dbReference type="ARBA" id="ARBA00022692"/>
    </source>
</evidence>
<evidence type="ECO:0000313" key="7">
    <source>
        <dbReference type="EMBL" id="CAH2281957.1"/>
    </source>
</evidence>
<proteinExistence type="predicted"/>
<feature type="transmembrane region" description="Helical" evidence="5">
    <location>
        <begin position="191"/>
        <end position="212"/>
    </location>
</feature>
<keyword evidence="8" id="KW-1185">Reference proteome</keyword>
<evidence type="ECO:0000256" key="3">
    <source>
        <dbReference type="ARBA" id="ARBA00022989"/>
    </source>
</evidence>
<feature type="transmembrane region" description="Helical" evidence="5">
    <location>
        <begin position="165"/>
        <end position="185"/>
    </location>
</feature>
<evidence type="ECO:0000256" key="1">
    <source>
        <dbReference type="ARBA" id="ARBA00004141"/>
    </source>
</evidence>
<keyword evidence="3 5" id="KW-1133">Transmembrane helix</keyword>
<feature type="transmembrane region" description="Helical" evidence="5">
    <location>
        <begin position="332"/>
        <end position="350"/>
    </location>
</feature>
<feature type="transmembrane region" description="Helical" evidence="5">
    <location>
        <begin position="224"/>
        <end position="246"/>
    </location>
</feature>
<dbReference type="Proteomes" id="UP001295444">
    <property type="component" value="Chromosome 04"/>
</dbReference>
<comment type="subcellular location">
    <subcellularLocation>
        <location evidence="1">Membrane</location>
        <topology evidence="1">Multi-pass membrane protein</topology>
    </subcellularLocation>
</comment>
<dbReference type="CDD" id="cd17374">
    <property type="entry name" value="MFS_OAT"/>
    <property type="match status" value="1"/>
</dbReference>
<sequence>MTDFGDILKNVGEFGLFQKCLVLMMSFISLSNPFHMFGQVFMSISVPHHCNTTWILAISPNLTEEQLINLTIPKNAEGAYEKCLMYTPVDWDIESIEKYGLNNTERCQNGWVYDTSTQKSTLVTEFDLVCQRKEELDISQSIYMVGLLLGAIIFGPLGDRIGRRPVILISLLMQLSVGLGTAFVPHFYVYTALRCVVGIAMSGLLINNLVLVAEWVGSSRRAGATIITHVCFAAGQMVLAGVAYGIRNWRLLQIVGSVPVALLFFYIWVLPESPRWLLTKGKYGKAKKLLQKAASLNKQTFSEELFEQIHEEKPTTSGNMLDLFRNQKLRKISLIMSFVWFVNSLVYYGLSLNVGSFGLDIYLTQLIFGAVEIPARLGSIFLVQIFGRKFSQAGCLLLGGVVCLIVTVISKDLPIVITSLAVIGKFAIASSFSICYIYAAELFPTIVRQSGVGLCSMAARVAGITSPLISLLDKYHPAIPMAIFGSGPVIGGLLCFLLPETRNKELADHTMQGDVIQSRANGIPSDYLINGKECVEELDKKSQKSTRL</sequence>
<dbReference type="PROSITE" id="PS50850">
    <property type="entry name" value="MFS"/>
    <property type="match status" value="1"/>
</dbReference>
<feature type="domain" description="Major facilitator superfamily (MFS) profile" evidence="6">
    <location>
        <begin position="83"/>
        <end position="503"/>
    </location>
</feature>
<keyword evidence="4 5" id="KW-0472">Membrane</keyword>
<evidence type="ECO:0000256" key="4">
    <source>
        <dbReference type="ARBA" id="ARBA00023136"/>
    </source>
</evidence>
<accession>A0AAD1W2T9</accession>
<dbReference type="InterPro" id="IPR020846">
    <property type="entry name" value="MFS_dom"/>
</dbReference>
<feature type="transmembrane region" description="Helical" evidence="5">
    <location>
        <begin position="141"/>
        <end position="158"/>
    </location>
</feature>
<dbReference type="GO" id="GO:0022857">
    <property type="term" value="F:transmembrane transporter activity"/>
    <property type="evidence" value="ECO:0007669"/>
    <property type="project" value="InterPro"/>
</dbReference>
<dbReference type="SUPFAM" id="SSF103473">
    <property type="entry name" value="MFS general substrate transporter"/>
    <property type="match status" value="1"/>
</dbReference>
<protein>
    <submittedName>
        <fullName evidence="7">Solute carrier family 22 member 13-like</fullName>
    </submittedName>
</protein>
<feature type="transmembrane region" description="Helical" evidence="5">
    <location>
        <begin position="415"/>
        <end position="439"/>
    </location>
</feature>
<dbReference type="PANTHER" id="PTHR24064">
    <property type="entry name" value="SOLUTE CARRIER FAMILY 22 MEMBER"/>
    <property type="match status" value="1"/>
</dbReference>
<dbReference type="Pfam" id="PF00083">
    <property type="entry name" value="Sugar_tr"/>
    <property type="match status" value="1"/>
</dbReference>
<evidence type="ECO:0000256" key="5">
    <source>
        <dbReference type="SAM" id="Phobius"/>
    </source>
</evidence>
<dbReference type="AlphaFoldDB" id="A0AAD1W2T9"/>